<dbReference type="EMBL" id="CP075896">
    <property type="protein sequence ID" value="QWB23791.1"/>
    <property type="molecule type" value="Genomic_DNA"/>
</dbReference>
<evidence type="ECO:0000313" key="3">
    <source>
        <dbReference type="Proteomes" id="UP000679629"/>
    </source>
</evidence>
<dbReference type="InterPro" id="IPR037883">
    <property type="entry name" value="Knr4/Smi1-like_sf"/>
</dbReference>
<evidence type="ECO:0000313" key="2">
    <source>
        <dbReference type="EMBL" id="QWB23791.1"/>
    </source>
</evidence>
<dbReference type="SUPFAM" id="SSF160631">
    <property type="entry name" value="SMI1/KNR4-like"/>
    <property type="match status" value="1"/>
</dbReference>
<protein>
    <submittedName>
        <fullName evidence="2">SMI1/KNR4 family protein</fullName>
    </submittedName>
</protein>
<sequence length="143" mass="15882">MWRESLGDVVTGPWRPPASYAALHAVETSLGRPLPTALRSLLLETDGMEGPYGEDIVWPAGRILDDNLAFRTRPEFRSLYRPFDPLLFFGDNGGGDQFAFVQDLGDGSVHVWDHETDERGLVAPDLGSYLRGALGSDGEDWYR</sequence>
<proteinExistence type="predicted"/>
<dbReference type="Pfam" id="PF09346">
    <property type="entry name" value="SMI1_KNR4"/>
    <property type="match status" value="1"/>
</dbReference>
<dbReference type="SMART" id="SM00860">
    <property type="entry name" value="SMI1_KNR4"/>
    <property type="match status" value="1"/>
</dbReference>
<evidence type="ECO:0000259" key="1">
    <source>
        <dbReference type="SMART" id="SM00860"/>
    </source>
</evidence>
<organism evidence="2 3">
    <name type="scientific">Streptomyces koelreuteriae</name>
    <dbReference type="NCBI Taxonomy" id="2838015"/>
    <lineage>
        <taxon>Bacteria</taxon>
        <taxon>Bacillati</taxon>
        <taxon>Actinomycetota</taxon>
        <taxon>Actinomycetes</taxon>
        <taxon>Kitasatosporales</taxon>
        <taxon>Streptomycetaceae</taxon>
        <taxon>Streptomyces</taxon>
    </lineage>
</organism>
<dbReference type="RefSeq" id="WP_215119627.1">
    <property type="nucleotide sequence ID" value="NZ_CP075896.1"/>
</dbReference>
<dbReference type="InterPro" id="IPR018958">
    <property type="entry name" value="Knr4/Smi1-like_dom"/>
</dbReference>
<name>A0ABX8FRU0_9ACTN</name>
<keyword evidence="3" id="KW-1185">Reference proteome</keyword>
<accession>A0ABX8FRU0</accession>
<dbReference type="Proteomes" id="UP000679629">
    <property type="component" value="Chromosome"/>
</dbReference>
<reference evidence="3" key="1">
    <citation type="submission" date="2021-05" db="EMBL/GenBank/DDBJ databases">
        <title>Direct Submission.</title>
        <authorList>
            <person name="Li K."/>
            <person name="Gao J."/>
        </authorList>
    </citation>
    <scope>NUCLEOTIDE SEQUENCE [LARGE SCALE GENOMIC DNA]</scope>
    <source>
        <strain evidence="3">MG62</strain>
    </source>
</reference>
<gene>
    <name evidence="2" type="ORF">KJK29_14970</name>
</gene>
<feature type="domain" description="Knr4/Smi1-like" evidence="1">
    <location>
        <begin position="17"/>
        <end position="132"/>
    </location>
</feature>
<dbReference type="Gene3D" id="3.40.1580.10">
    <property type="entry name" value="SMI1/KNR4-like"/>
    <property type="match status" value="1"/>
</dbReference>